<accession>A0A6I9WS94</accession>
<dbReference type="RefSeq" id="XP_011645186.1">
    <property type="nucleotide sequence ID" value="XM_011646884.1"/>
</dbReference>
<gene>
    <name evidence="3" type="primary">LOC105432196</name>
</gene>
<keyword evidence="1" id="KW-0472">Membrane</keyword>
<sequence length="117" mass="13891">MTHTRTLLWIIVFVILTLDIIPENMAITLNKRDSRSPNYLLPYVLIFICVLALIILIILIVICYNDQILRCISYSFDHLRNCLHRSFQCFHRNNSEPAEPSVRHETITRRVYFIEDN</sequence>
<organism evidence="2 3">
    <name type="scientific">Pogonomyrmex barbatus</name>
    <name type="common">red harvester ant</name>
    <dbReference type="NCBI Taxonomy" id="144034"/>
    <lineage>
        <taxon>Eukaryota</taxon>
        <taxon>Metazoa</taxon>
        <taxon>Ecdysozoa</taxon>
        <taxon>Arthropoda</taxon>
        <taxon>Hexapoda</taxon>
        <taxon>Insecta</taxon>
        <taxon>Pterygota</taxon>
        <taxon>Neoptera</taxon>
        <taxon>Endopterygota</taxon>
        <taxon>Hymenoptera</taxon>
        <taxon>Apocrita</taxon>
        <taxon>Aculeata</taxon>
        <taxon>Formicoidea</taxon>
        <taxon>Formicidae</taxon>
        <taxon>Myrmicinae</taxon>
        <taxon>Pogonomyrmex</taxon>
    </lineage>
</organism>
<feature type="transmembrane region" description="Helical" evidence="1">
    <location>
        <begin position="39"/>
        <end position="62"/>
    </location>
</feature>
<proteinExistence type="predicted"/>
<dbReference type="KEGG" id="pbar:105432196"/>
<protein>
    <submittedName>
        <fullName evidence="3">Uncharacterized protein LOC105432196</fullName>
    </submittedName>
</protein>
<evidence type="ECO:0000313" key="2">
    <source>
        <dbReference type="Proteomes" id="UP000504615"/>
    </source>
</evidence>
<dbReference type="AlphaFoldDB" id="A0A6I9WS94"/>
<keyword evidence="1" id="KW-0812">Transmembrane</keyword>
<evidence type="ECO:0000256" key="1">
    <source>
        <dbReference type="SAM" id="Phobius"/>
    </source>
</evidence>
<name>A0A6I9WS94_9HYME</name>
<feature type="transmembrane region" description="Helical" evidence="1">
    <location>
        <begin position="6"/>
        <end position="27"/>
    </location>
</feature>
<keyword evidence="2" id="KW-1185">Reference proteome</keyword>
<reference evidence="3" key="1">
    <citation type="submission" date="2025-08" db="UniProtKB">
        <authorList>
            <consortium name="RefSeq"/>
        </authorList>
    </citation>
    <scope>IDENTIFICATION</scope>
</reference>
<dbReference type="Proteomes" id="UP000504615">
    <property type="component" value="Unplaced"/>
</dbReference>
<keyword evidence="1" id="KW-1133">Transmembrane helix</keyword>
<evidence type="ECO:0000313" key="3">
    <source>
        <dbReference type="RefSeq" id="XP_011645186.1"/>
    </source>
</evidence>
<dbReference type="GeneID" id="105432196"/>